<keyword evidence="2" id="KW-1185">Reference proteome</keyword>
<evidence type="ECO:0000313" key="1">
    <source>
        <dbReference type="EMBL" id="CAK9143089.1"/>
    </source>
</evidence>
<proteinExistence type="predicted"/>
<accession>A0ABC8RDQ0</accession>
<reference evidence="1 2" key="1">
    <citation type="submission" date="2024-02" db="EMBL/GenBank/DDBJ databases">
        <authorList>
            <person name="Vignale AGUSTIN F."/>
            <person name="Sosa J E."/>
            <person name="Modenutti C."/>
        </authorList>
    </citation>
    <scope>NUCLEOTIDE SEQUENCE [LARGE SCALE GENOMIC DNA]</scope>
</reference>
<dbReference type="AlphaFoldDB" id="A0ABC8RDQ0"/>
<gene>
    <name evidence="1" type="ORF">ILEXP_LOCUS10786</name>
</gene>
<dbReference type="Proteomes" id="UP001642360">
    <property type="component" value="Unassembled WGS sequence"/>
</dbReference>
<comment type="caution">
    <text evidence="1">The sequence shown here is derived from an EMBL/GenBank/DDBJ whole genome shotgun (WGS) entry which is preliminary data.</text>
</comment>
<dbReference type="EMBL" id="CAUOFW020001280">
    <property type="protein sequence ID" value="CAK9143089.1"/>
    <property type="molecule type" value="Genomic_DNA"/>
</dbReference>
<organism evidence="1 2">
    <name type="scientific">Ilex paraguariensis</name>
    <name type="common">yerba mate</name>
    <dbReference type="NCBI Taxonomy" id="185542"/>
    <lineage>
        <taxon>Eukaryota</taxon>
        <taxon>Viridiplantae</taxon>
        <taxon>Streptophyta</taxon>
        <taxon>Embryophyta</taxon>
        <taxon>Tracheophyta</taxon>
        <taxon>Spermatophyta</taxon>
        <taxon>Magnoliopsida</taxon>
        <taxon>eudicotyledons</taxon>
        <taxon>Gunneridae</taxon>
        <taxon>Pentapetalae</taxon>
        <taxon>asterids</taxon>
        <taxon>campanulids</taxon>
        <taxon>Aquifoliales</taxon>
        <taxon>Aquifoliaceae</taxon>
        <taxon>Ilex</taxon>
    </lineage>
</organism>
<protein>
    <submittedName>
        <fullName evidence="1">Uncharacterized protein</fullName>
    </submittedName>
</protein>
<name>A0ABC8RDQ0_9AQUA</name>
<evidence type="ECO:0000313" key="2">
    <source>
        <dbReference type="Proteomes" id="UP001642360"/>
    </source>
</evidence>
<sequence>MANRQKHKYDAHAFIQEVLRIFCHLSLLTKTSATIYTLDHHAVFATCSYILYQFLITQENPHVSMFCRVQTPSSSLVCGFLSTSVSYPFLFVVYTKQEVVSEFA</sequence>